<dbReference type="GO" id="GO:0009190">
    <property type="term" value="P:cyclic nucleotide biosynthetic process"/>
    <property type="evidence" value="ECO:0007669"/>
    <property type="project" value="InterPro"/>
</dbReference>
<reference evidence="4" key="1">
    <citation type="submission" date="2019-09" db="EMBL/GenBank/DDBJ databases">
        <title>The Mitochondrial Proteome of the Jakobid, Andalucia godoyi, a Protist With the Most Gene-Rich and Bacteria-Like Mitochondrial Genome.</title>
        <authorList>
            <person name="Gray M.W."/>
            <person name="Burger G."/>
            <person name="Derelle R."/>
            <person name="Klimes V."/>
            <person name="Leger M."/>
            <person name="Sarrasin M."/>
            <person name="Vlcek C."/>
            <person name="Roger A.J."/>
            <person name="Elias M."/>
            <person name="Lang B.F."/>
        </authorList>
    </citation>
    <scope>NUCLEOTIDE SEQUENCE</scope>
    <source>
        <strain evidence="4">And28</strain>
    </source>
</reference>
<gene>
    <name evidence="4" type="ORF">ANDGO_08596</name>
</gene>
<evidence type="ECO:0000259" key="3">
    <source>
        <dbReference type="PROSITE" id="PS50125"/>
    </source>
</evidence>
<comment type="caution">
    <text evidence="4">The sequence shown here is derived from an EMBL/GenBank/DDBJ whole genome shotgun (WGS) entry which is preliminary data.</text>
</comment>
<evidence type="ECO:0000256" key="2">
    <source>
        <dbReference type="SAM" id="MobiDB-lite"/>
    </source>
</evidence>
<feature type="compositionally biased region" description="Basic and acidic residues" evidence="2">
    <location>
        <begin position="1388"/>
        <end position="1410"/>
    </location>
</feature>
<sequence>MSRASNSPSPSAFSPIPSGRGPSVARTSSAMSAASMSPSSVSSKEVSASSAVFDKYGLVGSQLRKRFQIDDEVGNTRVPLKRILGLFFDSLSLLFVGEDRDGYDEDHTSRSSFQALIDSVLKTLWHDVSEKVEKWIDAKDPEIDNVKSSMSFAYAQLQEKHRLVRREIEDQKQTALMQRIRIEAFGSMLDELRSSILKEAIFWKEQAFRMSNQRSMLLDPQIIHFFQGRLLLLDEIASAAYQKVAAAAENRKKEEKFQNLYFQLYHGQEGLEMHDIPPSLDGISVMLHEMKLRRETEAEVSRLDSMASVGLQTEPMFTYASDDSFTDVSDVDDDAFLKVAPASTRSRNSSLFEPFADLQLVPSLEVPELSSGRKSSSRSHRRTGSGWSEIVDFEDEKQKNRKRTNRVRHVAVQSNKLQGMLSIDVGTSYGRGDAVAQTSPRILRDLLKSMNEASDAFGKRETELKEEENRKNLLKKALDEQQEIARAVADSQSKMFEHQSLLDKEEELIKVKMENELLLEEQKLFTEKIRAEEDGKWRPQLEFMQKQLEKATAEINKLKATSLLPMDLVNTIQENSSSLENQLQRVEQQFTMRERELERVARQLKTEKDSAIAALEAELVDARRRVEVAKSNMDPLSTDYAVLEDQMTSLAMRLKLYKEEKKDLEKEPVRYPSGSNVAIVFTDVENSTPLWEKHTKAMYQSLKIHNRLLRDVLKRHGGYEVKSEGDGFMLAFHTSLEACLFCIEFQLELLNANWPEEILKSEYANTVRGKMSGKVLFRGLRVRSGFHVGEPIVAADLSSGRIDYFGVFVNTAARISGCAHGGQIVCSHEAWLQVSGHRKSNEFVGRDLKVHKLKGSELSYRIFQISPISVANRKFPPLKTVSSNSMSQQEMLNKYQQLSQNISGMKLHIHSVGTVLDGVSRIGKKHPLVRKAITIEDKMNALSKRLQLIREEKSVYLSDTASTPPNGPGVALVFTDVESSTSMWEKYTTAMYASLKIHNKLMRDLIQKHNGYEVKTEGDGAMLAFWSALDALKYLLDFQQQLLEQEWPEEILGSQYARVETNESGSVIWRGLRVRSGIHCAEHIMELDPTTGRGDYHGRSVNRSARVAGAGCGGQIVVSQAAYDAVISKKDDLDFVVEDLGTHTFKGLDSPEHVYQILPAALRDRSFKGLKPQAPSTIASEQVLLSKYANLSIELDEVKKTMGVSKRTLSYAQSPTAPTNLRFREVSERNLFSSDEFASDPDTNAYNSATEEEDYVEFTEEESIVDVSETGSLSDDPSLDTDGLTEEEMLVMKLNAATSPLTSVRRISVEKGTSTHDGGAAPLSFRTPREPASEPAPESAKTLRPNKIDPLADLPVDETPASPAEVSLASAQLAAASKRQLTNAPRGRNAERSKEEKDASSDEETAESKKVSYSLLRAAKEDVARENREHSLVEQLTTLATWVRRIVHAYELALAALYASSSGGAGLGDRRQSQVSTQMVVEQFLKNIRQGSIEGNTNLTFPVTLTSENSFLSGGTNPNSWLQVLDPNFRAEIARCKNVLKPLLTRIFSMPGIRGSDGNLLSKGKGKSGMDPDFDKDADDLMPGFRPNSAMGIMNHHHHPSKNYKTDLPFDTDPIKSIPEADEQNPPLGPVKGSVPLHSDAKNDNTNRTASPNARSLNDIPGFDGHRVLSPSPWYGQVPESESQSQKRPQFYVREDSFLQIRENIQEELGVFERTRRFLEDQATSDKQFVRFTKPALPDPLEQKSKIAEKLNEALALARAHEKRMDNSSPPPRTLDVKMRDLEKEMRDANWKSPQSGLPKLHELMNRAPTPPGFLAHAASAGDIPAAIRPSSSAAVSRFRSPSATGTPGSSKKK</sequence>
<dbReference type="PROSITE" id="PS50125">
    <property type="entry name" value="GUANYLATE_CYCLASE_2"/>
    <property type="match status" value="2"/>
</dbReference>
<feature type="region of interest" description="Disordered" evidence="2">
    <location>
        <begin position="1596"/>
        <end position="1662"/>
    </location>
</feature>
<feature type="region of interest" description="Disordered" evidence="2">
    <location>
        <begin position="1"/>
        <end position="39"/>
    </location>
</feature>
<feature type="compositionally biased region" description="Polar residues" evidence="2">
    <location>
        <begin position="1646"/>
        <end position="1656"/>
    </location>
</feature>
<feature type="compositionally biased region" description="Low complexity" evidence="2">
    <location>
        <begin position="1367"/>
        <end position="1377"/>
    </location>
</feature>
<dbReference type="Pfam" id="PF00211">
    <property type="entry name" value="Guanylate_cyc"/>
    <property type="match status" value="2"/>
</dbReference>
<protein>
    <submittedName>
        <fullName evidence="4">Mitochondrial adenylate/guanylate cyclase domain-containing protein</fullName>
    </submittedName>
</protein>
<dbReference type="SUPFAM" id="SSF55073">
    <property type="entry name" value="Nucleotide cyclase"/>
    <property type="match status" value="2"/>
</dbReference>
<feature type="domain" description="Guanylate cyclase" evidence="3">
    <location>
        <begin position="971"/>
        <end position="1108"/>
    </location>
</feature>
<dbReference type="SMART" id="SM00044">
    <property type="entry name" value="CYCc"/>
    <property type="match status" value="2"/>
</dbReference>
<dbReference type="InterPro" id="IPR029787">
    <property type="entry name" value="Nucleotide_cyclase"/>
</dbReference>
<feature type="region of interest" description="Disordered" evidence="2">
    <location>
        <begin position="366"/>
        <end position="385"/>
    </location>
</feature>
<dbReference type="OrthoDB" id="2021138at2759"/>
<organism evidence="4 5">
    <name type="scientific">Andalucia godoyi</name>
    <name type="common">Flagellate</name>
    <dbReference type="NCBI Taxonomy" id="505711"/>
    <lineage>
        <taxon>Eukaryota</taxon>
        <taxon>Discoba</taxon>
        <taxon>Jakobida</taxon>
        <taxon>Andalucina</taxon>
        <taxon>Andaluciidae</taxon>
        <taxon>Andalucia</taxon>
    </lineage>
</organism>
<accession>A0A8K0AK03</accession>
<dbReference type="PANTHER" id="PTHR43081:SF1">
    <property type="entry name" value="ADENYLATE CYCLASE, TERMINAL-DIFFERENTIATION SPECIFIC"/>
    <property type="match status" value="1"/>
</dbReference>
<dbReference type="InterPro" id="IPR001054">
    <property type="entry name" value="A/G_cyclase"/>
</dbReference>
<evidence type="ECO:0000313" key="5">
    <source>
        <dbReference type="Proteomes" id="UP000799049"/>
    </source>
</evidence>
<dbReference type="EMBL" id="VRVR01000020">
    <property type="protein sequence ID" value="KAF0852716.1"/>
    <property type="molecule type" value="Genomic_DNA"/>
</dbReference>
<name>A0A8K0AK03_ANDGO</name>
<feature type="domain" description="Guanylate cyclase" evidence="3">
    <location>
        <begin position="678"/>
        <end position="816"/>
    </location>
</feature>
<dbReference type="Gene3D" id="3.30.70.1230">
    <property type="entry name" value="Nucleotide cyclase"/>
    <property type="match status" value="2"/>
</dbReference>
<dbReference type="GO" id="GO:0035556">
    <property type="term" value="P:intracellular signal transduction"/>
    <property type="evidence" value="ECO:0007669"/>
    <property type="project" value="InterPro"/>
</dbReference>
<feature type="compositionally biased region" description="Low complexity" evidence="2">
    <location>
        <begin position="1829"/>
        <end position="1838"/>
    </location>
</feature>
<feature type="compositionally biased region" description="Polar residues" evidence="2">
    <location>
        <begin position="1840"/>
        <end position="1854"/>
    </location>
</feature>
<evidence type="ECO:0000256" key="1">
    <source>
        <dbReference type="SAM" id="Coils"/>
    </source>
</evidence>
<feature type="coiled-coil region" evidence="1">
    <location>
        <begin position="464"/>
        <end position="667"/>
    </location>
</feature>
<proteinExistence type="predicted"/>
<dbReference type="CDD" id="cd07302">
    <property type="entry name" value="CHD"/>
    <property type="match status" value="2"/>
</dbReference>
<keyword evidence="1" id="KW-0175">Coiled coil</keyword>
<dbReference type="InterPro" id="IPR050697">
    <property type="entry name" value="Adenylyl/Guanylyl_Cyclase_3/4"/>
</dbReference>
<feature type="region of interest" description="Disordered" evidence="2">
    <location>
        <begin position="1310"/>
        <end position="1410"/>
    </location>
</feature>
<feature type="region of interest" description="Disordered" evidence="2">
    <location>
        <begin position="1829"/>
        <end position="1854"/>
    </location>
</feature>
<dbReference type="Proteomes" id="UP000799049">
    <property type="component" value="Unassembled WGS sequence"/>
</dbReference>
<evidence type="ECO:0000313" key="4">
    <source>
        <dbReference type="EMBL" id="KAF0852716.1"/>
    </source>
</evidence>
<keyword evidence="5" id="KW-1185">Reference proteome</keyword>
<dbReference type="PANTHER" id="PTHR43081">
    <property type="entry name" value="ADENYLATE CYCLASE, TERMINAL-DIFFERENTIATION SPECIFIC-RELATED"/>
    <property type="match status" value="1"/>
</dbReference>